<reference evidence="4 5" key="1">
    <citation type="journal article" date="2013" name="Genome Biol. Evol.">
        <title>Life in an arsenic-containing gold mine: genome and physiology of the autotrophic arsenite-oxidizing bacterium rhizobium sp. NT-26.</title>
        <authorList>
            <person name="Andres J."/>
            <person name="Arsene-Ploetze F."/>
            <person name="Barbe V."/>
            <person name="Brochier-Armanet C."/>
            <person name="Cleiss-Arnold J."/>
            <person name="Coppee J.Y."/>
            <person name="Dillies M.A."/>
            <person name="Geist"/>
            <person name="L"/>
            <person name="Joublin A."/>
            <person name="Koechler S."/>
            <person name="Lassalle F."/>
            <person name="Marchal M."/>
            <person name="Medigue C."/>
            <person name="Muller D."/>
            <person name="Nesme X."/>
            <person name="Plewniak F."/>
            <person name="Proux C."/>
            <person name="Ramirez-Bahena M.H."/>
            <person name="Schenowitz C."/>
            <person name="Sismeiro O."/>
            <person name="Vallenet D."/>
            <person name="Santini J.M."/>
            <person name="Bertin P.N."/>
        </authorList>
    </citation>
    <scope>NUCLEOTIDE SEQUENCE [LARGE SCALE GENOMIC DNA]</scope>
    <source>
        <strain evidence="4 5">NT-26</strain>
        <plasmid evidence="4 5">NT26_p1</plasmid>
    </source>
</reference>
<keyword evidence="2" id="KW-0274">FAD</keyword>
<dbReference type="Gene3D" id="3.30.465.10">
    <property type="match status" value="1"/>
</dbReference>
<keyword evidence="1" id="KW-0285">Flavoprotein</keyword>
<organism evidence="4 5">
    <name type="scientific">Pseudorhizobium banfieldiae</name>
    <dbReference type="NCBI Taxonomy" id="1125847"/>
    <lineage>
        <taxon>Bacteria</taxon>
        <taxon>Pseudomonadati</taxon>
        <taxon>Pseudomonadota</taxon>
        <taxon>Alphaproteobacteria</taxon>
        <taxon>Hyphomicrobiales</taxon>
        <taxon>Rhizobiaceae</taxon>
        <taxon>Rhizobium/Agrobacterium group</taxon>
        <taxon>Pseudorhizobium</taxon>
    </lineage>
</organism>
<evidence type="ECO:0000313" key="5">
    <source>
        <dbReference type="Proteomes" id="UP000010792"/>
    </source>
</evidence>
<dbReference type="OrthoDB" id="9811557at2"/>
<dbReference type="InterPro" id="IPR016164">
    <property type="entry name" value="FAD-linked_Oxase-like_C"/>
</dbReference>
<proteinExistence type="predicted"/>
<dbReference type="SUPFAM" id="SSF55103">
    <property type="entry name" value="FAD-linked oxidases, C-terminal domain"/>
    <property type="match status" value="1"/>
</dbReference>
<dbReference type="GO" id="GO:0071949">
    <property type="term" value="F:FAD binding"/>
    <property type="evidence" value="ECO:0007669"/>
    <property type="project" value="InterPro"/>
</dbReference>
<dbReference type="InterPro" id="IPR016166">
    <property type="entry name" value="FAD-bd_PCMH"/>
</dbReference>
<dbReference type="PANTHER" id="PTHR11748:SF103">
    <property type="entry name" value="GLYCOLATE OXIDASE SUBUNIT GLCE"/>
    <property type="match status" value="1"/>
</dbReference>
<accession>L0NMJ2</accession>
<evidence type="ECO:0000313" key="4">
    <source>
        <dbReference type="EMBL" id="CCF22275.1"/>
    </source>
</evidence>
<evidence type="ECO:0000259" key="3">
    <source>
        <dbReference type="PROSITE" id="PS51387"/>
    </source>
</evidence>
<dbReference type="EMBL" id="FO082821">
    <property type="protein sequence ID" value="CCF22275.1"/>
    <property type="molecule type" value="Genomic_DNA"/>
</dbReference>
<dbReference type="PANTHER" id="PTHR11748">
    <property type="entry name" value="D-LACTATE DEHYDROGENASE"/>
    <property type="match status" value="1"/>
</dbReference>
<name>L0NMJ2_9HYPH</name>
<keyword evidence="5" id="KW-1185">Reference proteome</keyword>
<keyword evidence="4" id="KW-0614">Plasmid</keyword>
<evidence type="ECO:0000256" key="2">
    <source>
        <dbReference type="ARBA" id="ARBA00022827"/>
    </source>
</evidence>
<dbReference type="Proteomes" id="UP000010792">
    <property type="component" value="Plasmid NT26_p1"/>
</dbReference>
<feature type="domain" description="FAD-binding PCMH-type" evidence="3">
    <location>
        <begin position="1"/>
        <end position="177"/>
    </location>
</feature>
<evidence type="ECO:0000256" key="1">
    <source>
        <dbReference type="ARBA" id="ARBA00022630"/>
    </source>
</evidence>
<dbReference type="GO" id="GO:0019154">
    <property type="term" value="F:glycolate dehydrogenase activity"/>
    <property type="evidence" value="ECO:0007669"/>
    <property type="project" value="UniProtKB-EC"/>
</dbReference>
<dbReference type="KEGG" id="rht:NT26_p10253"/>
<dbReference type="AlphaFoldDB" id="L0NMJ2"/>
<dbReference type="Pfam" id="PF01565">
    <property type="entry name" value="FAD_binding_4"/>
    <property type="match status" value="1"/>
</dbReference>
<dbReference type="InterPro" id="IPR036318">
    <property type="entry name" value="FAD-bd_PCMH-like_sf"/>
</dbReference>
<protein>
    <submittedName>
        <fullName evidence="4">Putative glycolate oxidase subunit GlcE FAD-dependent oxidase</fullName>
        <ecNumber evidence="4">1.1.99.14</ecNumber>
    </submittedName>
</protein>
<gene>
    <name evidence="4" type="primary">glcE</name>
    <name evidence="4" type="ORF">NT26_p10253</name>
</gene>
<dbReference type="PROSITE" id="PS51387">
    <property type="entry name" value="FAD_PCMH"/>
    <property type="match status" value="1"/>
</dbReference>
<dbReference type="SUPFAM" id="SSF56176">
    <property type="entry name" value="FAD-binding/transporter-associated domain-like"/>
    <property type="match status" value="1"/>
</dbReference>
<dbReference type="RefSeq" id="WP_052642788.1">
    <property type="nucleotide sequence ID" value="NZ_FO082821.1"/>
</dbReference>
<keyword evidence="4" id="KW-0560">Oxidoreductase</keyword>
<dbReference type="InterPro" id="IPR016169">
    <property type="entry name" value="FAD-bd_PCMH_sub2"/>
</dbReference>
<geneLocation type="plasmid" evidence="4 5">
    <name>NT26_p1</name>
</geneLocation>
<dbReference type="EC" id="1.1.99.14" evidence="4"/>
<dbReference type="InterPro" id="IPR006094">
    <property type="entry name" value="Oxid_FAD_bind_N"/>
</dbReference>
<sequence>MTTATIHAPTTEAELSEIIIAASGRISVRGGATRHVPRSGTPLTTRNLTGVQLYEPGALTLVARAGTPIDEIDALLAKHNQRLPFEPMDHRPLLGTTGQPTIGGVIGLNHCGPRRLQTGAARDLLLGVRMVDGIGHIIKNGGRVMKNVTGYDLARLNCGARATLGIVTEISLKVLPMPEAVATLALDVTDPERAVRGMAVALSSPYEITGSAWDGDRVLLRIEGFEDSVSYRAERLMKLLPGAAKIAEDPWQEIRDCSRFQGMDTDVWRVSLRPSQGGLAAKNLRDQGIAVQLDWGGALLWASAPAGTDLRALMGNGYGHATLLRGKAGSGIPELEPQAAAVAGLTARLRDSFDPRGLFRRS</sequence>